<comment type="caution">
    <text evidence="2">The sequence shown here is derived from an EMBL/GenBank/DDBJ whole genome shotgun (WGS) entry which is preliminary data.</text>
</comment>
<protein>
    <submittedName>
        <fullName evidence="2">Uncharacterized protein</fullName>
    </submittedName>
</protein>
<reference evidence="2 3" key="1">
    <citation type="journal article" date="2024" name="Ann. Entomol. Soc. Am.">
        <title>Genomic analyses of the southern and eastern yellowjacket wasps (Hymenoptera: Vespidae) reveal evolutionary signatures of social life.</title>
        <authorList>
            <person name="Catto M.A."/>
            <person name="Caine P.B."/>
            <person name="Orr S.E."/>
            <person name="Hunt B.G."/>
            <person name="Goodisman M.A.D."/>
        </authorList>
    </citation>
    <scope>NUCLEOTIDE SEQUENCE [LARGE SCALE GENOMIC DNA]</scope>
    <source>
        <strain evidence="2">233</strain>
        <tissue evidence="2">Head and thorax</tissue>
    </source>
</reference>
<accession>A0ABD2C6E1</accession>
<keyword evidence="3" id="KW-1185">Reference proteome</keyword>
<sequence>MELVTLPDLTGITLILRIILFLIYGYHIQQNKNLYETIFLLSSYARIAKELLAMEISPVYILLKQICPRTPSERTIFNISDKQPEENKKSEKS</sequence>
<keyword evidence="1" id="KW-0472">Membrane</keyword>
<evidence type="ECO:0000313" key="3">
    <source>
        <dbReference type="Proteomes" id="UP001607302"/>
    </source>
</evidence>
<feature type="transmembrane region" description="Helical" evidence="1">
    <location>
        <begin position="6"/>
        <end position="26"/>
    </location>
</feature>
<name>A0ABD2C6E1_VESSQ</name>
<dbReference type="Proteomes" id="UP001607302">
    <property type="component" value="Unassembled WGS sequence"/>
</dbReference>
<proteinExistence type="predicted"/>
<dbReference type="EMBL" id="JAUDFV010000020">
    <property type="protein sequence ID" value="KAL2740619.1"/>
    <property type="molecule type" value="Genomic_DNA"/>
</dbReference>
<organism evidence="2 3">
    <name type="scientific">Vespula squamosa</name>
    <name type="common">Southern yellow jacket</name>
    <name type="synonym">Wasp</name>
    <dbReference type="NCBI Taxonomy" id="30214"/>
    <lineage>
        <taxon>Eukaryota</taxon>
        <taxon>Metazoa</taxon>
        <taxon>Ecdysozoa</taxon>
        <taxon>Arthropoda</taxon>
        <taxon>Hexapoda</taxon>
        <taxon>Insecta</taxon>
        <taxon>Pterygota</taxon>
        <taxon>Neoptera</taxon>
        <taxon>Endopterygota</taxon>
        <taxon>Hymenoptera</taxon>
        <taxon>Apocrita</taxon>
        <taxon>Aculeata</taxon>
        <taxon>Vespoidea</taxon>
        <taxon>Vespidae</taxon>
        <taxon>Vespinae</taxon>
        <taxon>Vespula</taxon>
    </lineage>
</organism>
<keyword evidence="1" id="KW-1133">Transmembrane helix</keyword>
<evidence type="ECO:0000256" key="1">
    <source>
        <dbReference type="SAM" id="Phobius"/>
    </source>
</evidence>
<dbReference type="AlphaFoldDB" id="A0ABD2C6E1"/>
<keyword evidence="1" id="KW-0812">Transmembrane</keyword>
<evidence type="ECO:0000313" key="2">
    <source>
        <dbReference type="EMBL" id="KAL2740619.1"/>
    </source>
</evidence>
<gene>
    <name evidence="2" type="ORF">V1478_000760</name>
</gene>